<accession>A0A4Y2DWH4</accession>
<dbReference type="EMBL" id="BGPR01000434">
    <property type="protein sequence ID" value="GBM19955.1"/>
    <property type="molecule type" value="Genomic_DNA"/>
</dbReference>
<protein>
    <submittedName>
        <fullName evidence="1">Uncharacterized protein</fullName>
    </submittedName>
</protein>
<keyword evidence="2" id="KW-1185">Reference proteome</keyword>
<gene>
    <name evidence="1" type="ORF">AVEN_164898_1</name>
</gene>
<dbReference type="AlphaFoldDB" id="A0A4Y2DWH4"/>
<proteinExistence type="predicted"/>
<reference evidence="1 2" key="1">
    <citation type="journal article" date="2019" name="Sci. Rep.">
        <title>Orb-weaving spider Araneus ventricosus genome elucidates the spidroin gene catalogue.</title>
        <authorList>
            <person name="Kono N."/>
            <person name="Nakamura H."/>
            <person name="Ohtoshi R."/>
            <person name="Moran D.A.P."/>
            <person name="Shinohara A."/>
            <person name="Yoshida Y."/>
            <person name="Fujiwara M."/>
            <person name="Mori M."/>
            <person name="Tomita M."/>
            <person name="Arakawa K."/>
        </authorList>
    </citation>
    <scope>NUCLEOTIDE SEQUENCE [LARGE SCALE GENOMIC DNA]</scope>
</reference>
<dbReference type="Proteomes" id="UP000499080">
    <property type="component" value="Unassembled WGS sequence"/>
</dbReference>
<sequence length="90" mass="9836">MTSSFDVDGSTSAISSILRLKLTLHVTSRIKIWPYLFTLGGGGDTGSYLSCVGGFGEGEFFNLNAVAHKIARWKGVANRKTLQLGKNVWW</sequence>
<organism evidence="1 2">
    <name type="scientific">Araneus ventricosus</name>
    <name type="common">Orbweaver spider</name>
    <name type="synonym">Epeira ventricosa</name>
    <dbReference type="NCBI Taxonomy" id="182803"/>
    <lineage>
        <taxon>Eukaryota</taxon>
        <taxon>Metazoa</taxon>
        <taxon>Ecdysozoa</taxon>
        <taxon>Arthropoda</taxon>
        <taxon>Chelicerata</taxon>
        <taxon>Arachnida</taxon>
        <taxon>Araneae</taxon>
        <taxon>Araneomorphae</taxon>
        <taxon>Entelegynae</taxon>
        <taxon>Araneoidea</taxon>
        <taxon>Araneidae</taxon>
        <taxon>Araneus</taxon>
    </lineage>
</organism>
<evidence type="ECO:0000313" key="1">
    <source>
        <dbReference type="EMBL" id="GBM19955.1"/>
    </source>
</evidence>
<name>A0A4Y2DWH4_ARAVE</name>
<comment type="caution">
    <text evidence="1">The sequence shown here is derived from an EMBL/GenBank/DDBJ whole genome shotgun (WGS) entry which is preliminary data.</text>
</comment>
<evidence type="ECO:0000313" key="2">
    <source>
        <dbReference type="Proteomes" id="UP000499080"/>
    </source>
</evidence>